<feature type="transmembrane region" description="Helical" evidence="2">
    <location>
        <begin position="229"/>
        <end position="249"/>
    </location>
</feature>
<feature type="region of interest" description="Disordered" evidence="1">
    <location>
        <begin position="382"/>
        <end position="401"/>
    </location>
</feature>
<feature type="transmembrane region" description="Helical" evidence="2">
    <location>
        <begin position="121"/>
        <end position="142"/>
    </location>
</feature>
<keyword evidence="2" id="KW-0472">Membrane</keyword>
<keyword evidence="4" id="KW-1185">Reference proteome</keyword>
<feature type="transmembrane region" description="Helical" evidence="2">
    <location>
        <begin position="90"/>
        <end position="109"/>
    </location>
</feature>
<reference evidence="3 4" key="2">
    <citation type="journal article" date="2012" name="PLoS Pathog.">
        <title>Diverse lifestyles and strategies of plant pathogenesis encoded in the genomes of eighteen Dothideomycetes fungi.</title>
        <authorList>
            <person name="Ohm R.A."/>
            <person name="Feau N."/>
            <person name="Henrissat B."/>
            <person name="Schoch C.L."/>
            <person name="Horwitz B.A."/>
            <person name="Barry K.W."/>
            <person name="Condon B.J."/>
            <person name="Copeland A.C."/>
            <person name="Dhillon B."/>
            <person name="Glaser F."/>
            <person name="Hesse C.N."/>
            <person name="Kosti I."/>
            <person name="LaButti K."/>
            <person name="Lindquist E.A."/>
            <person name="Lucas S."/>
            <person name="Salamov A.A."/>
            <person name="Bradshaw R.E."/>
            <person name="Ciuffetti L."/>
            <person name="Hamelin R.C."/>
            <person name="Kema G.H.J."/>
            <person name="Lawrence C."/>
            <person name="Scott J.A."/>
            <person name="Spatafora J.W."/>
            <person name="Turgeon B.G."/>
            <person name="de Wit P.J.G.M."/>
            <person name="Zhong S."/>
            <person name="Goodwin S.B."/>
            <person name="Grigoriev I.V."/>
        </authorList>
    </citation>
    <scope>NUCLEOTIDE SEQUENCE [LARGE SCALE GENOMIC DNA]</scope>
    <source>
        <strain evidence="4">NZE10 / CBS 128990</strain>
    </source>
</reference>
<evidence type="ECO:0008006" key="5">
    <source>
        <dbReference type="Google" id="ProtNLM"/>
    </source>
</evidence>
<dbReference type="AlphaFoldDB" id="N1Q5E7"/>
<dbReference type="OrthoDB" id="5410178at2759"/>
<name>N1Q5E7_DOTSN</name>
<feature type="transmembrane region" description="Helical" evidence="2">
    <location>
        <begin position="335"/>
        <end position="356"/>
    </location>
</feature>
<gene>
    <name evidence="3" type="ORF">DOTSEDRAFT_85429</name>
</gene>
<evidence type="ECO:0000256" key="1">
    <source>
        <dbReference type="SAM" id="MobiDB-lite"/>
    </source>
</evidence>
<keyword evidence="2" id="KW-0812">Transmembrane</keyword>
<feature type="compositionally biased region" description="Basic and acidic residues" evidence="1">
    <location>
        <begin position="384"/>
        <end position="394"/>
    </location>
</feature>
<dbReference type="eggNOG" id="KOG0255">
    <property type="taxonomic scope" value="Eukaryota"/>
</dbReference>
<evidence type="ECO:0000256" key="2">
    <source>
        <dbReference type="SAM" id="Phobius"/>
    </source>
</evidence>
<dbReference type="EMBL" id="KB446535">
    <property type="protein sequence ID" value="EME50224.1"/>
    <property type="molecule type" value="Genomic_DNA"/>
</dbReference>
<evidence type="ECO:0000313" key="4">
    <source>
        <dbReference type="Proteomes" id="UP000016933"/>
    </source>
</evidence>
<protein>
    <recommendedName>
        <fullName evidence="5">Major facilitator superfamily (MFS) profile domain-containing protein</fullName>
    </recommendedName>
</protein>
<dbReference type="STRING" id="675120.N1Q5E7"/>
<reference evidence="4" key="1">
    <citation type="journal article" date="2012" name="PLoS Genet.">
        <title>The genomes of the fungal plant pathogens Cladosporium fulvum and Dothistroma septosporum reveal adaptation to different hosts and lifestyles but also signatures of common ancestry.</title>
        <authorList>
            <person name="de Wit P.J.G.M."/>
            <person name="van der Burgt A."/>
            <person name="Oekmen B."/>
            <person name="Stergiopoulos I."/>
            <person name="Abd-Elsalam K.A."/>
            <person name="Aerts A.L."/>
            <person name="Bahkali A.H."/>
            <person name="Beenen H.G."/>
            <person name="Chettri P."/>
            <person name="Cox M.P."/>
            <person name="Datema E."/>
            <person name="de Vries R.P."/>
            <person name="Dhillon B."/>
            <person name="Ganley A.R."/>
            <person name="Griffiths S.A."/>
            <person name="Guo Y."/>
            <person name="Hamelin R.C."/>
            <person name="Henrissat B."/>
            <person name="Kabir M.S."/>
            <person name="Jashni M.K."/>
            <person name="Kema G."/>
            <person name="Klaubauf S."/>
            <person name="Lapidus A."/>
            <person name="Levasseur A."/>
            <person name="Lindquist E."/>
            <person name="Mehrabi R."/>
            <person name="Ohm R.A."/>
            <person name="Owen T.J."/>
            <person name="Salamov A."/>
            <person name="Schwelm A."/>
            <person name="Schijlen E."/>
            <person name="Sun H."/>
            <person name="van den Burg H.A."/>
            <person name="van Ham R.C.H.J."/>
            <person name="Zhang S."/>
            <person name="Goodwin S.B."/>
            <person name="Grigoriev I.V."/>
            <person name="Collemare J."/>
            <person name="Bradshaw R.E."/>
        </authorList>
    </citation>
    <scope>NUCLEOTIDE SEQUENCE [LARGE SCALE GENOMIC DNA]</scope>
    <source>
        <strain evidence="4">NZE10 / CBS 128990</strain>
    </source>
</reference>
<dbReference type="HOGENOM" id="CLU_008455_0_1_1"/>
<accession>N1Q5E7</accession>
<evidence type="ECO:0000313" key="3">
    <source>
        <dbReference type="EMBL" id="EME50224.1"/>
    </source>
</evidence>
<dbReference type="Proteomes" id="UP000016933">
    <property type="component" value="Unassembled WGS sequence"/>
</dbReference>
<sequence>MFLPDWKSITHLEARKSYDSAPICFLEVFVTLISNTGSSIAHEQSDFDTGRTIMLVCFTTMYVTTISEYALLCLVVAARPVLSVVVVGRFGSGFLSTMPTVVAAGSIENMWDGRARIWSNYLWITTAVLGLAFDFVVATWISTSADGWVKAMARQTGFHGLTTDGTDSTTDFRTFVKTSLTLPVELSATESIRFVHLRHGSESIRGDISLPMALPEICTPGYEFSRRQASFLFVAIAGGIAFTSLRRIFDIHITNQRRRTNQVVEPDDKLLGLYITAPHQTVRLDHLRRLGSVVVEIDAVLSASAHAPMAFLRAIVSAISPPFGRQMFERLGANFALLVLAEIATAYCAVAAFPGICGRRAGEVPHKEHELLKTDATAGMGAFGRDDSDGREESCSTVQLA</sequence>
<organism evidence="3 4">
    <name type="scientific">Dothistroma septosporum (strain NZE10 / CBS 128990)</name>
    <name type="common">Red band needle blight fungus</name>
    <name type="synonym">Mycosphaerella pini</name>
    <dbReference type="NCBI Taxonomy" id="675120"/>
    <lineage>
        <taxon>Eukaryota</taxon>
        <taxon>Fungi</taxon>
        <taxon>Dikarya</taxon>
        <taxon>Ascomycota</taxon>
        <taxon>Pezizomycotina</taxon>
        <taxon>Dothideomycetes</taxon>
        <taxon>Dothideomycetidae</taxon>
        <taxon>Mycosphaerellales</taxon>
        <taxon>Mycosphaerellaceae</taxon>
        <taxon>Dothistroma</taxon>
    </lineage>
</organism>
<keyword evidence="2" id="KW-1133">Transmembrane helix</keyword>
<feature type="transmembrane region" description="Helical" evidence="2">
    <location>
        <begin position="53"/>
        <end position="78"/>
    </location>
</feature>
<proteinExistence type="predicted"/>